<comment type="caution">
    <text evidence="4">The sequence shown here is derived from an EMBL/GenBank/DDBJ whole genome shotgun (WGS) entry which is preliminary data.</text>
</comment>
<dbReference type="PANTHER" id="PTHR30023">
    <property type="entry name" value="D-ALANYL-D-ALANINE CARBOXYPEPTIDASE"/>
    <property type="match status" value="1"/>
</dbReference>
<dbReference type="EMBL" id="JACNLK010000033">
    <property type="protein sequence ID" value="MBC8208290.1"/>
    <property type="molecule type" value="Genomic_DNA"/>
</dbReference>
<feature type="signal peptide" evidence="3">
    <location>
        <begin position="1"/>
        <end position="24"/>
    </location>
</feature>
<keyword evidence="3" id="KW-0732">Signal</keyword>
<comment type="similarity">
    <text evidence="1">Belongs to the peptidase S13 family.</text>
</comment>
<dbReference type="PROSITE" id="PS51257">
    <property type="entry name" value="PROKAR_LIPOPROTEIN"/>
    <property type="match status" value="1"/>
</dbReference>
<dbReference type="Proteomes" id="UP000599024">
    <property type="component" value="Unassembled WGS sequence"/>
</dbReference>
<dbReference type="InterPro" id="IPR012338">
    <property type="entry name" value="Beta-lactam/transpept-like"/>
</dbReference>
<dbReference type="SUPFAM" id="SSF56601">
    <property type="entry name" value="beta-lactamase/transpeptidase-like"/>
    <property type="match status" value="1"/>
</dbReference>
<dbReference type="PRINTS" id="PR00922">
    <property type="entry name" value="DADACBPTASE3"/>
</dbReference>
<gene>
    <name evidence="4" type="ORF">H8E79_03860</name>
</gene>
<evidence type="ECO:0000256" key="2">
    <source>
        <dbReference type="ARBA" id="ARBA00022801"/>
    </source>
</evidence>
<evidence type="ECO:0000313" key="4">
    <source>
        <dbReference type="EMBL" id="MBC8208290.1"/>
    </source>
</evidence>
<sequence>MRRFCLSFILLAFISLAFSCPVQAQTTNKDPAAHLIEYGGYLLSQDGRIIRSHDIDTSFIPASTVKLVTALAALEILGAEHRFTTRFYQDQSDNLYIQGSGDPSLISEEISHITQRLHQMGVRQINDLILDDSAFALKASTPGSENSHNPYDAPNNALAVNYNSLPLIVDNNGSVRSGEPQSPTLNLSRKIGRHLKSGWHRVNVEAYPGSGEITNTLRYSGELFSALLHRQGIVTHGAIRPGAVSSEAKLLYSHQSTRTVRDLVRDMLKYSNNFIANQLFLSCGAKEQGGAATWHKGRLTIRNFLTNRLNLSPGELHVVEGSGLSRENRSTPRAMIRVLEHFYPHKSLLTNKKDVSLKSGSLNGVYCYAGYLPLDGQAQPFAILLNQKKNTRDYILRIIRP</sequence>
<keyword evidence="4" id="KW-0121">Carboxypeptidase</keyword>
<dbReference type="Pfam" id="PF02113">
    <property type="entry name" value="Peptidase_S13"/>
    <property type="match status" value="2"/>
</dbReference>
<feature type="chain" id="PRO_5035195152" evidence="3">
    <location>
        <begin position="25"/>
        <end position="401"/>
    </location>
</feature>
<dbReference type="AlphaFoldDB" id="A0A8J6NA30"/>
<evidence type="ECO:0000313" key="5">
    <source>
        <dbReference type="Proteomes" id="UP000599024"/>
    </source>
</evidence>
<dbReference type="GO" id="GO:0004185">
    <property type="term" value="F:serine-type carboxypeptidase activity"/>
    <property type="evidence" value="ECO:0007669"/>
    <property type="project" value="InterPro"/>
</dbReference>
<keyword evidence="4" id="KW-0645">Protease</keyword>
<proteinExistence type="inferred from homology"/>
<evidence type="ECO:0000256" key="1">
    <source>
        <dbReference type="ARBA" id="ARBA00006096"/>
    </source>
</evidence>
<dbReference type="PANTHER" id="PTHR30023:SF0">
    <property type="entry name" value="PENICILLIN-SENSITIVE CARBOXYPEPTIDASE A"/>
    <property type="match status" value="1"/>
</dbReference>
<dbReference type="Gene3D" id="3.40.710.10">
    <property type="entry name" value="DD-peptidase/beta-lactamase superfamily"/>
    <property type="match status" value="1"/>
</dbReference>
<protein>
    <submittedName>
        <fullName evidence="4">D-alanyl-D-alanine carboxypeptidase</fullName>
    </submittedName>
</protein>
<dbReference type="GO" id="GO:0006508">
    <property type="term" value="P:proteolysis"/>
    <property type="evidence" value="ECO:0007669"/>
    <property type="project" value="InterPro"/>
</dbReference>
<evidence type="ECO:0000256" key="3">
    <source>
        <dbReference type="SAM" id="SignalP"/>
    </source>
</evidence>
<dbReference type="InterPro" id="IPR000667">
    <property type="entry name" value="Peptidase_S13"/>
</dbReference>
<dbReference type="GO" id="GO:0000270">
    <property type="term" value="P:peptidoglycan metabolic process"/>
    <property type="evidence" value="ECO:0007669"/>
    <property type="project" value="TreeGrafter"/>
</dbReference>
<organism evidence="4 5">
    <name type="scientific">Candidatus Desulfatifera sulfidica</name>
    <dbReference type="NCBI Taxonomy" id="2841691"/>
    <lineage>
        <taxon>Bacteria</taxon>
        <taxon>Pseudomonadati</taxon>
        <taxon>Thermodesulfobacteriota</taxon>
        <taxon>Desulfobulbia</taxon>
        <taxon>Desulfobulbales</taxon>
        <taxon>Desulfobulbaceae</taxon>
        <taxon>Candidatus Desulfatifera</taxon>
    </lineage>
</organism>
<name>A0A8J6NA30_9BACT</name>
<accession>A0A8J6NA30</accession>
<dbReference type="Gene3D" id="3.50.80.20">
    <property type="entry name" value="D-Ala-D-Ala carboxypeptidase C, peptidase S13"/>
    <property type="match status" value="1"/>
</dbReference>
<reference evidence="4 5" key="1">
    <citation type="submission" date="2020-08" db="EMBL/GenBank/DDBJ databases">
        <title>Bridging the membrane lipid divide: bacteria of the FCB group superphylum have the potential to synthesize archaeal ether lipids.</title>
        <authorList>
            <person name="Villanueva L."/>
            <person name="Von Meijenfeldt F.A.B."/>
            <person name="Westbye A.B."/>
            <person name="Yadav S."/>
            <person name="Hopmans E.C."/>
            <person name="Dutilh B.E."/>
            <person name="Sinninghe Damste J.S."/>
        </authorList>
    </citation>
    <scope>NUCLEOTIDE SEQUENCE [LARGE SCALE GENOMIC DNA]</scope>
    <source>
        <strain evidence="4">NIOZ-UU81</strain>
    </source>
</reference>
<keyword evidence="2" id="KW-0378">Hydrolase</keyword>